<dbReference type="PROSITE" id="PS00178">
    <property type="entry name" value="AA_TRNA_LIGASE_I"/>
    <property type="match status" value="1"/>
</dbReference>
<feature type="short sequence motif" description="'KMSKS' region" evidence="10">
    <location>
        <begin position="300"/>
        <end position="304"/>
    </location>
</feature>
<evidence type="ECO:0000313" key="13">
    <source>
        <dbReference type="Proteomes" id="UP000612808"/>
    </source>
</evidence>
<comment type="subcellular location">
    <subcellularLocation>
        <location evidence="1 10">Cytoplasm</location>
    </subcellularLocation>
</comment>
<keyword evidence="3 10" id="KW-0963">Cytoplasm</keyword>
<dbReference type="Gene3D" id="3.40.50.620">
    <property type="entry name" value="HUPs"/>
    <property type="match status" value="2"/>
</dbReference>
<evidence type="ECO:0000256" key="3">
    <source>
        <dbReference type="ARBA" id="ARBA00022490"/>
    </source>
</evidence>
<evidence type="ECO:0000256" key="1">
    <source>
        <dbReference type="ARBA" id="ARBA00004496"/>
    </source>
</evidence>
<dbReference type="GO" id="GO:0006430">
    <property type="term" value="P:lysyl-tRNA aminoacylation"/>
    <property type="evidence" value="ECO:0007669"/>
    <property type="project" value="UniProtKB-UniRule"/>
</dbReference>
<evidence type="ECO:0000256" key="7">
    <source>
        <dbReference type="ARBA" id="ARBA00022917"/>
    </source>
</evidence>
<evidence type="ECO:0000313" key="12">
    <source>
        <dbReference type="EMBL" id="GID09493.1"/>
    </source>
</evidence>
<dbReference type="PANTHER" id="PTHR37940:SF1">
    <property type="entry name" value="LYSINE--TRNA LIGASE"/>
    <property type="match status" value="1"/>
</dbReference>
<evidence type="ECO:0000256" key="8">
    <source>
        <dbReference type="ARBA" id="ARBA00023146"/>
    </source>
</evidence>
<dbReference type="PANTHER" id="PTHR37940">
    <property type="entry name" value="LYSINE--TRNA LIGASE"/>
    <property type="match status" value="1"/>
</dbReference>
<comment type="caution">
    <text evidence="10">Lacks conserved residue(s) required for the propagation of feature annotation.</text>
</comment>
<dbReference type="GO" id="GO:0004824">
    <property type="term" value="F:lysine-tRNA ligase activity"/>
    <property type="evidence" value="ECO:0007669"/>
    <property type="project" value="UniProtKB-UniRule"/>
</dbReference>
<evidence type="ECO:0000256" key="2">
    <source>
        <dbReference type="ARBA" id="ARBA00005594"/>
    </source>
</evidence>
<sequence length="558" mass="59939">MPVPPSIPAAGTPHPSDPPDGADWVTRAADEAYAEYQVRGGAGPLVVASGVSPSGPVHLGNLRELLTQHFVAAELAARGVPVEHVLFWDDHDRLRRVPAGVPARMAEHVGRPLAEVPDPFDEYPSWAQRYAAPLRTALDRLGVRVREVGQSDRYRAGHYTDAVRTAMARRREIEATLAAARGGPPDPDAWPYRVYCRRCGRDDTRITAYDEDSSALRYACAACGPDGFRLADTNHGKLVWKADWPMRWAHEPVVFEAAGADHAAPSSSAGVGRTICREVFGARPPVFLAYGFVGARGTAKLSSSAGGAPTPADALAILEPAVLRWLYARRRPQQSITVDFGTEVTRLYEEWDRLASRVADGTAGPAETLAYRRAAVPGLAAARRPVSWRLLSSVLDVTAGNPAQTARILGAAEGTDLRLADVEPRRTLAATWLARHVPADRRTRVRAAPDTDRLSAVTDAERAALDLLVADLPGCTDLAALTTLVYGVPKRLAGLPADAPADDTVRAAQRSFFTLLYRLLVGADTGPRLPTLLLALGPDRTRALLGTGADQAARKPAR</sequence>
<dbReference type="HAMAP" id="MF_00177">
    <property type="entry name" value="Lys_tRNA_synth_class1"/>
    <property type="match status" value="1"/>
</dbReference>
<dbReference type="Pfam" id="PF01921">
    <property type="entry name" value="tRNA-synt_1f"/>
    <property type="match status" value="1"/>
</dbReference>
<gene>
    <name evidence="12" type="primary">lysS_1</name>
    <name evidence="10" type="synonym">lysS</name>
    <name evidence="12" type="ORF">Aru02nite_03820</name>
</gene>
<dbReference type="InterPro" id="IPR001412">
    <property type="entry name" value="aa-tRNA-synth_I_CS"/>
</dbReference>
<dbReference type="Proteomes" id="UP000612808">
    <property type="component" value="Unassembled WGS sequence"/>
</dbReference>
<accession>A0A8J3J505</accession>
<dbReference type="NCBIfam" id="TIGR00467">
    <property type="entry name" value="lysS_arch"/>
    <property type="match status" value="1"/>
</dbReference>
<evidence type="ECO:0000256" key="11">
    <source>
        <dbReference type="SAM" id="MobiDB-lite"/>
    </source>
</evidence>
<evidence type="ECO:0000256" key="6">
    <source>
        <dbReference type="ARBA" id="ARBA00022840"/>
    </source>
</evidence>
<dbReference type="InterPro" id="IPR014729">
    <property type="entry name" value="Rossmann-like_a/b/a_fold"/>
</dbReference>
<dbReference type="GO" id="GO:0000049">
    <property type="term" value="F:tRNA binding"/>
    <property type="evidence" value="ECO:0007669"/>
    <property type="project" value="InterPro"/>
</dbReference>
<dbReference type="InterPro" id="IPR008925">
    <property type="entry name" value="aa_tRNA-synth_I_cd-bd_sf"/>
</dbReference>
<dbReference type="AlphaFoldDB" id="A0A8J3J505"/>
<keyword evidence="13" id="KW-1185">Reference proteome</keyword>
<reference evidence="12" key="1">
    <citation type="submission" date="2021-01" db="EMBL/GenBank/DDBJ databases">
        <title>Whole genome shotgun sequence of Actinocatenispora rupis NBRC 107355.</title>
        <authorList>
            <person name="Komaki H."/>
            <person name="Tamura T."/>
        </authorList>
    </citation>
    <scope>NUCLEOTIDE SEQUENCE</scope>
    <source>
        <strain evidence="12">NBRC 107355</strain>
    </source>
</reference>
<comment type="catalytic activity">
    <reaction evidence="9 10">
        <text>tRNA(Lys) + L-lysine + ATP = L-lysyl-tRNA(Lys) + AMP + diphosphate</text>
        <dbReference type="Rhea" id="RHEA:20792"/>
        <dbReference type="Rhea" id="RHEA-COMP:9696"/>
        <dbReference type="Rhea" id="RHEA-COMP:9697"/>
        <dbReference type="ChEBI" id="CHEBI:30616"/>
        <dbReference type="ChEBI" id="CHEBI:32551"/>
        <dbReference type="ChEBI" id="CHEBI:33019"/>
        <dbReference type="ChEBI" id="CHEBI:78442"/>
        <dbReference type="ChEBI" id="CHEBI:78529"/>
        <dbReference type="ChEBI" id="CHEBI:456215"/>
        <dbReference type="EC" id="6.1.1.6"/>
    </reaction>
</comment>
<dbReference type="EMBL" id="BOMB01000001">
    <property type="protein sequence ID" value="GID09493.1"/>
    <property type="molecule type" value="Genomic_DNA"/>
</dbReference>
<keyword evidence="7 10" id="KW-0648">Protein biosynthesis</keyword>
<keyword evidence="4 10" id="KW-0436">Ligase</keyword>
<organism evidence="12 13">
    <name type="scientific">Actinocatenispora rupis</name>
    <dbReference type="NCBI Taxonomy" id="519421"/>
    <lineage>
        <taxon>Bacteria</taxon>
        <taxon>Bacillati</taxon>
        <taxon>Actinomycetota</taxon>
        <taxon>Actinomycetes</taxon>
        <taxon>Micromonosporales</taxon>
        <taxon>Micromonosporaceae</taxon>
        <taxon>Actinocatenispora</taxon>
    </lineage>
</organism>
<dbReference type="InterPro" id="IPR002904">
    <property type="entry name" value="Lys-tRNA-ligase"/>
</dbReference>
<evidence type="ECO:0000256" key="10">
    <source>
        <dbReference type="HAMAP-Rule" id="MF_00177"/>
    </source>
</evidence>
<dbReference type="GO" id="GO:0005524">
    <property type="term" value="F:ATP binding"/>
    <property type="evidence" value="ECO:0007669"/>
    <property type="project" value="UniProtKB-UniRule"/>
</dbReference>
<evidence type="ECO:0000256" key="5">
    <source>
        <dbReference type="ARBA" id="ARBA00022741"/>
    </source>
</evidence>
<keyword evidence="6 10" id="KW-0067">ATP-binding</keyword>
<dbReference type="InterPro" id="IPR042078">
    <property type="entry name" value="Lys-tRNA-ligase_SC_fold"/>
</dbReference>
<dbReference type="Gene3D" id="6.10.20.10">
    <property type="entry name" value="Lysine tRNA ligase, stem contact fold domain"/>
    <property type="match status" value="1"/>
</dbReference>
<keyword evidence="8 10" id="KW-0030">Aminoacyl-tRNA synthetase</keyword>
<dbReference type="InterPro" id="IPR020751">
    <property type="entry name" value="aa-tRNA-synth_I_codon-bd_sub2"/>
</dbReference>
<dbReference type="EC" id="6.1.1.6" evidence="10"/>
<dbReference type="SUPFAM" id="SSF52374">
    <property type="entry name" value="Nucleotidylyl transferase"/>
    <property type="match status" value="1"/>
</dbReference>
<comment type="similarity">
    <text evidence="2 10">Belongs to the class-I aminoacyl-tRNA synthetase family.</text>
</comment>
<keyword evidence="5 10" id="KW-0547">Nucleotide-binding</keyword>
<dbReference type="RefSeq" id="WP_203654325.1">
    <property type="nucleotide sequence ID" value="NZ_BAAAZM010000010.1"/>
</dbReference>
<comment type="caution">
    <text evidence="12">The sequence shown here is derived from an EMBL/GenBank/DDBJ whole genome shotgun (WGS) entry which is preliminary data.</text>
</comment>
<feature type="short sequence motif" description="'HIGH' region" evidence="10">
    <location>
        <begin position="53"/>
        <end position="61"/>
    </location>
</feature>
<proteinExistence type="inferred from homology"/>
<feature type="region of interest" description="Disordered" evidence="11">
    <location>
        <begin position="1"/>
        <end position="22"/>
    </location>
</feature>
<evidence type="ECO:0000256" key="4">
    <source>
        <dbReference type="ARBA" id="ARBA00022598"/>
    </source>
</evidence>
<dbReference type="GO" id="GO:0005737">
    <property type="term" value="C:cytoplasm"/>
    <property type="evidence" value="ECO:0007669"/>
    <property type="project" value="UniProtKB-SubCell"/>
</dbReference>
<dbReference type="Gene3D" id="1.10.10.350">
    <property type="match status" value="1"/>
</dbReference>
<name>A0A8J3J505_9ACTN</name>
<protein>
    <recommendedName>
        <fullName evidence="10">Lysine--tRNA ligase</fullName>
        <ecNumber evidence="10">6.1.1.6</ecNumber>
    </recommendedName>
    <alternativeName>
        <fullName evidence="10">Lysyl-tRNA synthetase</fullName>
        <shortName evidence="10">LysRS</shortName>
    </alternativeName>
</protein>
<dbReference type="SUPFAM" id="SSF48163">
    <property type="entry name" value="An anticodon-binding domain of class I aminoacyl-tRNA synthetases"/>
    <property type="match status" value="1"/>
</dbReference>
<evidence type="ECO:0000256" key="9">
    <source>
        <dbReference type="ARBA" id="ARBA00048573"/>
    </source>
</evidence>